<dbReference type="AlphaFoldDB" id="A0A183FLW6"/>
<name>A0A183FLW6_HELPZ</name>
<accession>A0A183FLW6</accession>
<reference evidence="4" key="2">
    <citation type="submission" date="2019-09" db="UniProtKB">
        <authorList>
            <consortium name="WormBaseParasite"/>
        </authorList>
    </citation>
    <scope>IDENTIFICATION</scope>
</reference>
<feature type="region of interest" description="Disordered" evidence="1">
    <location>
        <begin position="29"/>
        <end position="58"/>
    </location>
</feature>
<organism evidence="3 4">
    <name type="scientific">Heligmosomoides polygyrus</name>
    <name type="common">Parasitic roundworm</name>
    <dbReference type="NCBI Taxonomy" id="6339"/>
    <lineage>
        <taxon>Eukaryota</taxon>
        <taxon>Metazoa</taxon>
        <taxon>Ecdysozoa</taxon>
        <taxon>Nematoda</taxon>
        <taxon>Chromadorea</taxon>
        <taxon>Rhabditida</taxon>
        <taxon>Rhabditina</taxon>
        <taxon>Rhabditomorpha</taxon>
        <taxon>Strongyloidea</taxon>
        <taxon>Heligmosomidae</taxon>
        <taxon>Heligmosomoides</taxon>
    </lineage>
</organism>
<reference evidence="2 3" key="1">
    <citation type="submission" date="2018-11" db="EMBL/GenBank/DDBJ databases">
        <authorList>
            <consortium name="Pathogen Informatics"/>
        </authorList>
    </citation>
    <scope>NUCLEOTIDE SEQUENCE [LARGE SCALE GENOMIC DNA]</scope>
</reference>
<proteinExistence type="predicted"/>
<dbReference type="EMBL" id="UZAH01026117">
    <property type="protein sequence ID" value="VDO75839.1"/>
    <property type="molecule type" value="Genomic_DNA"/>
</dbReference>
<evidence type="ECO:0000313" key="3">
    <source>
        <dbReference type="Proteomes" id="UP000050761"/>
    </source>
</evidence>
<dbReference type="WBParaSite" id="HPBE_0000830801-mRNA-1">
    <property type="protein sequence ID" value="HPBE_0000830801-mRNA-1"/>
    <property type="gene ID" value="HPBE_0000830801"/>
</dbReference>
<evidence type="ECO:0000313" key="2">
    <source>
        <dbReference type="EMBL" id="VDO75839.1"/>
    </source>
</evidence>
<keyword evidence="3" id="KW-1185">Reference proteome</keyword>
<evidence type="ECO:0000256" key="1">
    <source>
        <dbReference type="SAM" id="MobiDB-lite"/>
    </source>
</evidence>
<sequence length="97" mass="11172">MNPRTMKSRSPRVAKYSDSVLHSPYCTVVGNSPLDKRHGRSCDLQTTNDDEKPDKYDNPIAQVRRGSVVDANRIRRLDLCEMNEEVRRNGLRERIVS</sequence>
<accession>A0A3P7YFZ4</accession>
<evidence type="ECO:0000313" key="4">
    <source>
        <dbReference type="WBParaSite" id="HPBE_0000830801-mRNA-1"/>
    </source>
</evidence>
<dbReference type="OrthoDB" id="5844177at2759"/>
<protein>
    <submittedName>
        <fullName evidence="2 4">Uncharacterized protein</fullName>
    </submittedName>
</protein>
<gene>
    <name evidence="2" type="ORF">HPBE_LOCUS8309</name>
</gene>
<dbReference type="Proteomes" id="UP000050761">
    <property type="component" value="Unassembled WGS sequence"/>
</dbReference>